<dbReference type="SMART" id="SM00530">
    <property type="entry name" value="HTH_XRE"/>
    <property type="match status" value="1"/>
</dbReference>
<dbReference type="CDD" id="cd00093">
    <property type="entry name" value="HTH_XRE"/>
    <property type="match status" value="1"/>
</dbReference>
<dbReference type="GO" id="GO:0005829">
    <property type="term" value="C:cytosol"/>
    <property type="evidence" value="ECO:0007669"/>
    <property type="project" value="TreeGrafter"/>
</dbReference>
<dbReference type="Proteomes" id="UP000295075">
    <property type="component" value="Unassembled WGS sequence"/>
</dbReference>
<proteinExistence type="predicted"/>
<sequence length="195" mass="20768">MRPLPVSPSNNEIRIGSRLRAARQAHGYTLDQLASAAGLTKGFLSRVERDETSLSVASLITLCEVMSLDVGSLFSVPDVALVRRDGAPAINLGGAGVDERLMTPRGQSRVQVVHTDAEPGGTGGSDFYTINCEYEVVYVITGSIEMLFTDRRVQLAAGDALTFPGGEPHTWVNSSPTDPAELIWVLTPAPWSGSA</sequence>
<dbReference type="InterPro" id="IPR010982">
    <property type="entry name" value="Lambda_DNA-bd_dom_sf"/>
</dbReference>
<dbReference type="InterPro" id="IPR050807">
    <property type="entry name" value="TransReg_Diox_bact_type"/>
</dbReference>
<feature type="domain" description="HTH cro/C1-type" evidence="2">
    <location>
        <begin position="19"/>
        <end position="73"/>
    </location>
</feature>
<dbReference type="OrthoDB" id="9814751at2"/>
<dbReference type="Pfam" id="PF07883">
    <property type="entry name" value="Cupin_2"/>
    <property type="match status" value="1"/>
</dbReference>
<dbReference type="PANTHER" id="PTHR46797:SF1">
    <property type="entry name" value="METHYLPHOSPHONATE SYNTHASE"/>
    <property type="match status" value="1"/>
</dbReference>
<dbReference type="Pfam" id="PF01381">
    <property type="entry name" value="HTH_3"/>
    <property type="match status" value="1"/>
</dbReference>
<comment type="caution">
    <text evidence="3">The sequence shown here is derived from an EMBL/GenBank/DDBJ whole genome shotgun (WGS) entry which is preliminary data.</text>
</comment>
<dbReference type="RefSeq" id="WP_132410203.1">
    <property type="nucleotide sequence ID" value="NZ_SMKA01000123.1"/>
</dbReference>
<dbReference type="GO" id="GO:0003677">
    <property type="term" value="F:DNA binding"/>
    <property type="evidence" value="ECO:0007669"/>
    <property type="project" value="UniProtKB-KW"/>
</dbReference>
<dbReference type="SUPFAM" id="SSF51182">
    <property type="entry name" value="RmlC-like cupins"/>
    <property type="match status" value="1"/>
</dbReference>
<dbReference type="InterPro" id="IPR011051">
    <property type="entry name" value="RmlC_Cupin_sf"/>
</dbReference>
<keyword evidence="4" id="KW-1185">Reference proteome</keyword>
<organism evidence="3 4">
    <name type="scientific">Kribbella albertanoniae</name>
    <dbReference type="NCBI Taxonomy" id="1266829"/>
    <lineage>
        <taxon>Bacteria</taxon>
        <taxon>Bacillati</taxon>
        <taxon>Actinomycetota</taxon>
        <taxon>Actinomycetes</taxon>
        <taxon>Propionibacteriales</taxon>
        <taxon>Kribbellaceae</taxon>
        <taxon>Kribbella</taxon>
    </lineage>
</organism>
<dbReference type="PANTHER" id="PTHR46797">
    <property type="entry name" value="HTH-TYPE TRANSCRIPTIONAL REGULATOR"/>
    <property type="match status" value="1"/>
</dbReference>
<keyword evidence="1" id="KW-0238">DNA-binding</keyword>
<dbReference type="EMBL" id="SMKA01000123">
    <property type="protein sequence ID" value="TDC25464.1"/>
    <property type="molecule type" value="Genomic_DNA"/>
</dbReference>
<dbReference type="InterPro" id="IPR013096">
    <property type="entry name" value="Cupin_2"/>
</dbReference>
<gene>
    <name evidence="3" type="ORF">E1261_24180</name>
</gene>
<dbReference type="InterPro" id="IPR001387">
    <property type="entry name" value="Cro/C1-type_HTH"/>
</dbReference>
<evidence type="ECO:0000313" key="3">
    <source>
        <dbReference type="EMBL" id="TDC25464.1"/>
    </source>
</evidence>
<reference evidence="3 4" key="1">
    <citation type="submission" date="2019-03" db="EMBL/GenBank/DDBJ databases">
        <title>Draft genome sequences of novel Actinobacteria.</title>
        <authorList>
            <person name="Sahin N."/>
            <person name="Ay H."/>
            <person name="Saygin H."/>
        </authorList>
    </citation>
    <scope>NUCLEOTIDE SEQUENCE [LARGE SCALE GENOMIC DNA]</scope>
    <source>
        <strain evidence="3 4">JCM 30547</strain>
    </source>
</reference>
<protein>
    <submittedName>
        <fullName evidence="3">Cupin domain-containing protein</fullName>
    </submittedName>
</protein>
<dbReference type="AlphaFoldDB" id="A0A4R4PT21"/>
<evidence type="ECO:0000313" key="4">
    <source>
        <dbReference type="Proteomes" id="UP000295075"/>
    </source>
</evidence>
<dbReference type="PROSITE" id="PS50943">
    <property type="entry name" value="HTH_CROC1"/>
    <property type="match status" value="1"/>
</dbReference>
<accession>A0A4R4PT21</accession>
<evidence type="ECO:0000256" key="1">
    <source>
        <dbReference type="ARBA" id="ARBA00023125"/>
    </source>
</evidence>
<dbReference type="GO" id="GO:0003700">
    <property type="term" value="F:DNA-binding transcription factor activity"/>
    <property type="evidence" value="ECO:0007669"/>
    <property type="project" value="TreeGrafter"/>
</dbReference>
<dbReference type="Gene3D" id="2.60.120.10">
    <property type="entry name" value="Jelly Rolls"/>
    <property type="match status" value="1"/>
</dbReference>
<dbReference type="CDD" id="cd02209">
    <property type="entry name" value="cupin_XRE_C"/>
    <property type="match status" value="1"/>
</dbReference>
<name>A0A4R4PT21_9ACTN</name>
<evidence type="ECO:0000259" key="2">
    <source>
        <dbReference type="PROSITE" id="PS50943"/>
    </source>
</evidence>
<dbReference type="InterPro" id="IPR014710">
    <property type="entry name" value="RmlC-like_jellyroll"/>
</dbReference>
<dbReference type="Gene3D" id="1.10.260.40">
    <property type="entry name" value="lambda repressor-like DNA-binding domains"/>
    <property type="match status" value="1"/>
</dbReference>